<feature type="compositionally biased region" description="Pro residues" evidence="10">
    <location>
        <begin position="734"/>
        <end position="745"/>
    </location>
</feature>
<dbReference type="PRINTS" id="PR00071">
    <property type="entry name" value="HMGCOARDTASE"/>
</dbReference>
<dbReference type="FunFam" id="3.30.70.420:FF:000001">
    <property type="entry name" value="3-hydroxy-3-methylglutaryl coenzyme A reductase"/>
    <property type="match status" value="1"/>
</dbReference>
<dbReference type="Proteomes" id="UP000037751">
    <property type="component" value="Unassembled WGS sequence"/>
</dbReference>
<dbReference type="FunFam" id="1.10.3270.10:FF:000001">
    <property type="entry name" value="3-hydroxy-3-methylglutaryl coenzyme A reductase"/>
    <property type="match status" value="1"/>
</dbReference>
<dbReference type="PROSITE" id="PS00318">
    <property type="entry name" value="HMG_COA_REDUCTASE_2"/>
    <property type="match status" value="1"/>
</dbReference>
<dbReference type="NCBIfam" id="TIGR00533">
    <property type="entry name" value="HMG_CoA_R_NADP"/>
    <property type="match status" value="1"/>
</dbReference>
<dbReference type="OrthoDB" id="310654at2759"/>
<dbReference type="Pfam" id="PF00368">
    <property type="entry name" value="HMG-CoA_red"/>
    <property type="match status" value="1"/>
</dbReference>
<dbReference type="UniPathway" id="UPA00058">
    <property type="reaction ID" value="UER00103"/>
</dbReference>
<keyword evidence="4 9" id="KW-0256">Endoplasmic reticulum</keyword>
<dbReference type="PROSITE" id="PS50065">
    <property type="entry name" value="HMG_COA_REDUCTASE_4"/>
    <property type="match status" value="1"/>
</dbReference>
<dbReference type="PROSITE" id="PS50156">
    <property type="entry name" value="SSD"/>
    <property type="match status" value="1"/>
</dbReference>
<evidence type="ECO:0000256" key="2">
    <source>
        <dbReference type="ARBA" id="ARBA00007661"/>
    </source>
</evidence>
<feature type="compositionally biased region" description="Polar residues" evidence="10">
    <location>
        <begin position="715"/>
        <end position="724"/>
    </location>
</feature>
<proteinExistence type="inferred from homology"/>
<feature type="compositionally biased region" description="Low complexity" evidence="10">
    <location>
        <begin position="477"/>
        <end position="490"/>
    </location>
</feature>
<evidence type="ECO:0000256" key="9">
    <source>
        <dbReference type="RuleBase" id="RU361219"/>
    </source>
</evidence>
<organism evidence="12 13">
    <name type="scientific">Malassezia pachydermatis</name>
    <dbReference type="NCBI Taxonomy" id="77020"/>
    <lineage>
        <taxon>Eukaryota</taxon>
        <taxon>Fungi</taxon>
        <taxon>Dikarya</taxon>
        <taxon>Basidiomycota</taxon>
        <taxon>Ustilaginomycotina</taxon>
        <taxon>Malasseziomycetes</taxon>
        <taxon>Malasseziales</taxon>
        <taxon>Malasseziaceae</taxon>
        <taxon>Malassezia</taxon>
    </lineage>
</organism>
<dbReference type="InterPro" id="IPR009029">
    <property type="entry name" value="HMG_CoA_Rdtase_sub-bd_dom_sf"/>
</dbReference>
<feature type="region of interest" description="Disordered" evidence="10">
    <location>
        <begin position="708"/>
        <end position="745"/>
    </location>
</feature>
<reference evidence="12 13" key="1">
    <citation type="submission" date="2015-07" db="EMBL/GenBank/DDBJ databases">
        <title>Draft Genome Sequence of Malassezia furfur CBS1878 and Malassezia pachydermatis CBS1879.</title>
        <authorList>
            <person name="Triana S."/>
            <person name="Ohm R."/>
            <person name="Gonzalez A."/>
            <person name="DeCock H."/>
            <person name="Restrepo S."/>
            <person name="Celis A."/>
        </authorList>
    </citation>
    <scope>NUCLEOTIDE SEQUENCE [LARGE SCALE GENOMIC DNA]</scope>
    <source>
        <strain evidence="12 13">CBS 1879</strain>
    </source>
</reference>
<evidence type="ECO:0000313" key="13">
    <source>
        <dbReference type="Proteomes" id="UP000037751"/>
    </source>
</evidence>
<dbReference type="GeneID" id="28726452"/>
<evidence type="ECO:0000256" key="8">
    <source>
        <dbReference type="ARBA" id="ARBA00023136"/>
    </source>
</evidence>
<feature type="transmembrane region" description="Helical" evidence="9">
    <location>
        <begin position="409"/>
        <end position="429"/>
    </location>
</feature>
<dbReference type="GO" id="GO:0006696">
    <property type="term" value="P:ergosterol biosynthetic process"/>
    <property type="evidence" value="ECO:0007669"/>
    <property type="project" value="TreeGrafter"/>
</dbReference>
<comment type="similarity">
    <text evidence="2 9">Belongs to the HMG-CoA reductase family.</text>
</comment>
<keyword evidence="13" id="KW-1185">Reference proteome</keyword>
<feature type="transmembrane region" description="Helical" evidence="9">
    <location>
        <begin position="259"/>
        <end position="280"/>
    </location>
</feature>
<evidence type="ECO:0000256" key="6">
    <source>
        <dbReference type="ARBA" id="ARBA00022989"/>
    </source>
</evidence>
<evidence type="ECO:0000256" key="7">
    <source>
        <dbReference type="ARBA" id="ARBA00023002"/>
    </source>
</evidence>
<comment type="pathway">
    <text evidence="9">Metabolic intermediate biosynthesis; (R)-mevalonate biosynthesis; (R)-mevalonate from acetyl-CoA: step 3/3.</text>
</comment>
<dbReference type="GO" id="GO:0004420">
    <property type="term" value="F:hydroxymethylglutaryl-CoA reductase (NADPH) activity"/>
    <property type="evidence" value="ECO:0007669"/>
    <property type="project" value="UniProtKB-EC"/>
</dbReference>
<gene>
    <name evidence="12" type="ORF">Malapachy_0043</name>
</gene>
<dbReference type="RefSeq" id="XP_017990932.1">
    <property type="nucleotide sequence ID" value="XM_018134577.1"/>
</dbReference>
<dbReference type="GO" id="GO:0005778">
    <property type="term" value="C:peroxisomal membrane"/>
    <property type="evidence" value="ECO:0007669"/>
    <property type="project" value="TreeGrafter"/>
</dbReference>
<dbReference type="PROSITE" id="PS01192">
    <property type="entry name" value="HMG_COA_REDUCTASE_3"/>
    <property type="match status" value="1"/>
</dbReference>
<dbReference type="EC" id="1.1.1.34" evidence="9"/>
<dbReference type="GO" id="GO:0005789">
    <property type="term" value="C:endoplasmic reticulum membrane"/>
    <property type="evidence" value="ECO:0007669"/>
    <property type="project" value="UniProtKB-SubCell"/>
</dbReference>
<evidence type="ECO:0000256" key="3">
    <source>
        <dbReference type="ARBA" id="ARBA00022692"/>
    </source>
</evidence>
<dbReference type="InterPro" id="IPR023074">
    <property type="entry name" value="HMG_CoA_Rdtase_cat_sf"/>
</dbReference>
<dbReference type="STRING" id="77020.A0A0M8MT79"/>
<feature type="transmembrane region" description="Helical" evidence="9">
    <location>
        <begin position="521"/>
        <end position="541"/>
    </location>
</feature>
<evidence type="ECO:0000313" key="12">
    <source>
        <dbReference type="EMBL" id="KOS13300.1"/>
    </source>
</evidence>
<dbReference type="AlphaFoldDB" id="A0A0M8MT79"/>
<dbReference type="InterPro" id="IPR023282">
    <property type="entry name" value="HMG_CoA_Rdtase_N"/>
</dbReference>
<keyword evidence="6 9" id="KW-1133">Transmembrane helix</keyword>
<dbReference type="Gene3D" id="3.30.70.420">
    <property type="entry name" value="Hydroxymethylglutaryl-CoA reductase, class I/II, NAD/NADP-binding domain"/>
    <property type="match status" value="1"/>
</dbReference>
<dbReference type="GO" id="GO:0015936">
    <property type="term" value="P:coenzyme A metabolic process"/>
    <property type="evidence" value="ECO:0007669"/>
    <property type="project" value="InterPro"/>
</dbReference>
<dbReference type="GO" id="GO:0008299">
    <property type="term" value="P:isoprenoid biosynthetic process"/>
    <property type="evidence" value="ECO:0007669"/>
    <property type="project" value="InterPro"/>
</dbReference>
<dbReference type="EMBL" id="LGAV01000006">
    <property type="protein sequence ID" value="KOS13300.1"/>
    <property type="molecule type" value="Genomic_DNA"/>
</dbReference>
<evidence type="ECO:0000259" key="11">
    <source>
        <dbReference type="PROSITE" id="PS50156"/>
    </source>
</evidence>
<dbReference type="InterPro" id="IPR004554">
    <property type="entry name" value="HMG_CoA_Rdtase_eu_arc"/>
</dbReference>
<keyword evidence="7 9" id="KW-0560">Oxidoreductase</keyword>
<dbReference type="VEuPathDB" id="FungiDB:Malapachy_0043"/>
<dbReference type="InterPro" id="IPR023076">
    <property type="entry name" value="HMG_CoA_Rdtase_CS"/>
</dbReference>
<evidence type="ECO:0000256" key="4">
    <source>
        <dbReference type="ARBA" id="ARBA00022824"/>
    </source>
</evidence>
<dbReference type="PANTHER" id="PTHR10572:SF24">
    <property type="entry name" value="3-HYDROXY-3-METHYLGLUTARYL-COENZYME A REDUCTASE"/>
    <property type="match status" value="1"/>
</dbReference>
<evidence type="ECO:0000256" key="10">
    <source>
        <dbReference type="SAM" id="MobiDB-lite"/>
    </source>
</evidence>
<sequence>MNAPAGPRARSVHAPLRAAIYAATYVARHPIEAIVAAFMITTLAYFVLVQAITHSTVFSNLSDVASLSVLSMHAEHSRLPVFLLDEENTWRSAQGTFEQHGHIDLADWLLVTDLAGGSETEQQVRRSYVLRSIVEQLQEAGGANCAWPSAREVDANNTMSDAVVCFEKDHYDAAAIHELLHQKFLDAVIGKALDTLPASIDNALLARWRQGDLRLYALTPQSQWFTNDGEDMYSLQWLGSFLLSAVTRAWLVIRSADALDFTVLLCAYLMMHGSFVHLYVSMRPFPKRFWLGSCVLLSCGFAFLLALVTANAVHIPVDPIVISEGLPFLVITVGFEKPFLLTKAFFKYASQEEDISDKSLHRSSPEADFVRALTQRVQEEQALGLMSKSMSPMNQVTDRAVLEAGPGLLRAYAIEISILIAGVMSGIHGLREFCFLAALTLVYDCLLLFTFFVAVLCVTVEVQRLREPLGTPRTFLPDPANDNAEAPAEPKLLHPKTTREPKSLYKRIIGPVNHPISRLKLLLLLTLVTLHVLNLLTTLSLPTTIARHQTGRTPTLYEESISSSHVFNATLSHSAVSAFLKTYAQQGAAASSSVMFTMPNVLILLDSRIPTENPLAAAAMQASLSSKDSGSTMSAIESFMAMWTSVASDPVIGKWLSIALVISVFLNTFLLKGIATRNPAVIEGNAVRVTAQAAARLIGAHLVEDWHKTPKSDTTEANTPTISVSAPPKEPAKPTLPPPPASDPPRPYNEVLSIFRKDGTGFLNDEEVILLVQKGMIATYALEKTLGDFERAVVVRRAVLSRASELHTLERSLLPYKDYNYNAVFGACCENVVGFMPLPLGIAGPLKIDGHMTPIPMATTEGTLVASTSRGCKALNASGGVTTVLTQDAMTRGPVIEFPSLTSAARAKRWIDSTSGAEAIKAAFDSTSRFARLASLHTVLAGRTLFVRFATSTGDAMGMNMISKGVEAALGMMKEKHFPEMELLSLSGNYCTDKKPAAINWIEGRGKSVVAEAVIRGDVVRTVLKCTVADLVRLNTKKNLVGSAMAGSIGGFNAHAANILTAIYIATGQDPAQNVESSNCMTLMEAVNDGQDLLVSVSMPSVEVGTVGGGTGLPPQRAMLELLGVQGPHKDTPGANAQRLARIIAASVMAGELSLMGALSAGHLIKAHMAHNRSAPVTPSTRSPVNRDVQYLPTMTPLIATPIADSKPGSPSSDVATPKERTTSSSMST</sequence>
<feature type="transmembrane region" description="Helical" evidence="9">
    <location>
        <begin position="289"/>
        <end position="308"/>
    </location>
</feature>
<dbReference type="PANTHER" id="PTHR10572">
    <property type="entry name" value="3-HYDROXY-3-METHYLGLUTARYL-COENZYME A REDUCTASE"/>
    <property type="match status" value="1"/>
</dbReference>
<accession>A0A0M8MT79</accession>
<dbReference type="SUPFAM" id="SSF55035">
    <property type="entry name" value="NAD-binding domain of HMG-CoA reductase"/>
    <property type="match status" value="1"/>
</dbReference>
<comment type="caution">
    <text evidence="12">The sequence shown here is derived from an EMBL/GenBank/DDBJ whole genome shotgun (WGS) entry which is preliminary data.</text>
</comment>
<dbReference type="CDD" id="cd00643">
    <property type="entry name" value="HMG-CoA_reductase_classI"/>
    <property type="match status" value="1"/>
</dbReference>
<dbReference type="InterPro" id="IPR009023">
    <property type="entry name" value="HMG_CoA_Rdtase_NAD(P)-bd_sf"/>
</dbReference>
<feature type="region of interest" description="Disordered" evidence="10">
    <location>
        <begin position="1200"/>
        <end position="1229"/>
    </location>
</feature>
<feature type="region of interest" description="Disordered" evidence="10">
    <location>
        <begin position="471"/>
        <end position="496"/>
    </location>
</feature>
<evidence type="ECO:0000256" key="5">
    <source>
        <dbReference type="ARBA" id="ARBA00022857"/>
    </source>
</evidence>
<dbReference type="SUPFAM" id="SSF56542">
    <property type="entry name" value="Substrate-binding domain of HMG-CoA reductase"/>
    <property type="match status" value="1"/>
</dbReference>
<feature type="transmembrane region" description="Helical" evidence="9">
    <location>
        <begin position="33"/>
        <end position="52"/>
    </location>
</feature>
<keyword evidence="3 9" id="KW-0812">Transmembrane</keyword>
<dbReference type="Pfam" id="PF12349">
    <property type="entry name" value="Sterol-sensing"/>
    <property type="match status" value="1"/>
</dbReference>
<dbReference type="FunFam" id="3.90.770.10:FF:000001">
    <property type="entry name" value="3-hydroxy-3-methylglutaryl coenzyme A reductase"/>
    <property type="match status" value="1"/>
</dbReference>
<dbReference type="Gene3D" id="1.10.3270.10">
    <property type="entry name" value="HMGR, N-terminal domain"/>
    <property type="match status" value="1"/>
</dbReference>
<feature type="transmembrane region" description="Helical" evidence="9">
    <location>
        <begin position="435"/>
        <end position="458"/>
    </location>
</feature>
<keyword evidence="5 9" id="KW-0521">NADP</keyword>
<dbReference type="PROSITE" id="PS00066">
    <property type="entry name" value="HMG_COA_REDUCTASE_1"/>
    <property type="match status" value="1"/>
</dbReference>
<keyword evidence="8 9" id="KW-0472">Membrane</keyword>
<evidence type="ECO:0000256" key="1">
    <source>
        <dbReference type="ARBA" id="ARBA00004477"/>
    </source>
</evidence>
<dbReference type="Gene3D" id="3.90.770.10">
    <property type="entry name" value="3-hydroxy-3-methylglutaryl-coenzyme A Reductase, Chain A, domain 2"/>
    <property type="match status" value="1"/>
</dbReference>
<name>A0A0M8MT79_9BASI</name>
<feature type="domain" description="SSD" evidence="11">
    <location>
        <begin position="260"/>
        <end position="458"/>
    </location>
</feature>
<protein>
    <recommendedName>
        <fullName evidence="9">3-hydroxy-3-methylglutaryl coenzyme A reductase</fullName>
        <shortName evidence="9">HMG-CoA reductase</shortName>
        <ecNumber evidence="9">1.1.1.34</ecNumber>
    </recommendedName>
</protein>
<feature type="transmembrane region" description="Helical" evidence="9">
    <location>
        <begin position="320"/>
        <end position="340"/>
    </location>
</feature>
<dbReference type="InterPro" id="IPR000731">
    <property type="entry name" value="SSD"/>
</dbReference>
<comment type="subcellular location">
    <subcellularLocation>
        <location evidence="1 9">Endoplasmic reticulum membrane</location>
        <topology evidence="1 9">Multi-pass membrane protein</topology>
    </subcellularLocation>
</comment>
<comment type="catalytic activity">
    <reaction evidence="9">
        <text>(R)-mevalonate + 2 NADP(+) + CoA = (3S)-3-hydroxy-3-methylglutaryl-CoA + 2 NADPH + 2 H(+)</text>
        <dbReference type="Rhea" id="RHEA:15989"/>
        <dbReference type="ChEBI" id="CHEBI:15378"/>
        <dbReference type="ChEBI" id="CHEBI:36464"/>
        <dbReference type="ChEBI" id="CHEBI:43074"/>
        <dbReference type="ChEBI" id="CHEBI:57287"/>
        <dbReference type="ChEBI" id="CHEBI:57783"/>
        <dbReference type="ChEBI" id="CHEBI:58349"/>
        <dbReference type="EC" id="1.1.1.34"/>
    </reaction>
</comment>
<dbReference type="InterPro" id="IPR053958">
    <property type="entry name" value="HMGCR/SNAP/NPC1-like_SSD"/>
</dbReference>
<dbReference type="InterPro" id="IPR002202">
    <property type="entry name" value="HMG_CoA_Rdtase"/>
</dbReference>